<feature type="compositionally biased region" description="Low complexity" evidence="3">
    <location>
        <begin position="94"/>
        <end position="110"/>
    </location>
</feature>
<dbReference type="Gene3D" id="1.25.40.10">
    <property type="entry name" value="Tetratricopeptide repeat domain"/>
    <property type="match status" value="1"/>
</dbReference>
<feature type="coiled-coil region" evidence="2">
    <location>
        <begin position="584"/>
        <end position="611"/>
    </location>
</feature>
<evidence type="ECO:0008006" key="6">
    <source>
        <dbReference type="Google" id="ProtNLM"/>
    </source>
</evidence>
<evidence type="ECO:0000313" key="4">
    <source>
        <dbReference type="EMBL" id="GMH76788.1"/>
    </source>
</evidence>
<dbReference type="PANTHER" id="PTHR47942">
    <property type="entry name" value="TETRATRICOPEPTIDE REPEAT (TPR)-LIKE SUPERFAMILY PROTEIN-RELATED"/>
    <property type="match status" value="1"/>
</dbReference>
<keyword evidence="5" id="KW-1185">Reference proteome</keyword>
<evidence type="ECO:0000256" key="2">
    <source>
        <dbReference type="SAM" id="Coils"/>
    </source>
</evidence>
<comment type="caution">
    <text evidence="4">The sequence shown here is derived from an EMBL/GenBank/DDBJ whole genome shotgun (WGS) entry which is preliminary data.</text>
</comment>
<feature type="region of interest" description="Disordered" evidence="3">
    <location>
        <begin position="141"/>
        <end position="160"/>
    </location>
</feature>
<gene>
    <name evidence="4" type="ORF">TrLO_g1764</name>
</gene>
<feature type="region of interest" description="Disordered" evidence="3">
    <location>
        <begin position="92"/>
        <end position="118"/>
    </location>
</feature>
<dbReference type="InterPro" id="IPR011990">
    <property type="entry name" value="TPR-like_helical_dom_sf"/>
</dbReference>
<keyword evidence="1" id="KW-0677">Repeat</keyword>
<organism evidence="4 5">
    <name type="scientific">Triparma laevis f. longispina</name>
    <dbReference type="NCBI Taxonomy" id="1714387"/>
    <lineage>
        <taxon>Eukaryota</taxon>
        <taxon>Sar</taxon>
        <taxon>Stramenopiles</taxon>
        <taxon>Ochrophyta</taxon>
        <taxon>Bolidophyceae</taxon>
        <taxon>Parmales</taxon>
        <taxon>Triparmaceae</taxon>
        <taxon>Triparma</taxon>
    </lineage>
</organism>
<evidence type="ECO:0000313" key="5">
    <source>
        <dbReference type="Proteomes" id="UP001165122"/>
    </source>
</evidence>
<dbReference type="EMBL" id="BRXW01000780">
    <property type="protein sequence ID" value="GMH76788.1"/>
    <property type="molecule type" value="Genomic_DNA"/>
</dbReference>
<accession>A0A9W7EFD3</accession>
<dbReference type="Proteomes" id="UP001165122">
    <property type="component" value="Unassembled WGS sequence"/>
</dbReference>
<protein>
    <recommendedName>
        <fullName evidence="6">Pentatricopeptide repeat-containing protein</fullName>
    </recommendedName>
</protein>
<feature type="compositionally biased region" description="Basic and acidic residues" evidence="3">
    <location>
        <begin position="652"/>
        <end position="666"/>
    </location>
</feature>
<name>A0A9W7EFD3_9STRA</name>
<proteinExistence type="predicted"/>
<keyword evidence="2" id="KW-0175">Coiled coil</keyword>
<dbReference type="OrthoDB" id="10572270at2759"/>
<evidence type="ECO:0000256" key="1">
    <source>
        <dbReference type="ARBA" id="ARBA00022737"/>
    </source>
</evidence>
<dbReference type="PANTHER" id="PTHR47942:SF63">
    <property type="entry name" value="PENTATRICOPEPTIDE REPEAT-CONTAINING PROTEIN"/>
    <property type="match status" value="1"/>
</dbReference>
<feature type="region of interest" description="Disordered" evidence="3">
    <location>
        <begin position="642"/>
        <end position="666"/>
    </location>
</feature>
<reference evidence="5" key="1">
    <citation type="journal article" date="2023" name="Commun. Biol.">
        <title>Genome analysis of Parmales, the sister group of diatoms, reveals the evolutionary specialization of diatoms from phago-mixotrophs to photoautotrophs.</title>
        <authorList>
            <person name="Ban H."/>
            <person name="Sato S."/>
            <person name="Yoshikawa S."/>
            <person name="Yamada K."/>
            <person name="Nakamura Y."/>
            <person name="Ichinomiya M."/>
            <person name="Sato N."/>
            <person name="Blanc-Mathieu R."/>
            <person name="Endo H."/>
            <person name="Kuwata A."/>
            <person name="Ogata H."/>
        </authorList>
    </citation>
    <scope>NUCLEOTIDE SEQUENCE [LARGE SCALE GENOMIC DNA]</scope>
    <source>
        <strain evidence="5">NIES 3700</strain>
    </source>
</reference>
<dbReference type="AlphaFoldDB" id="A0A9W7EFD3"/>
<evidence type="ECO:0000256" key="3">
    <source>
        <dbReference type="SAM" id="MobiDB-lite"/>
    </source>
</evidence>
<dbReference type="InterPro" id="IPR051222">
    <property type="entry name" value="PPR/CCM1_RNA-binding"/>
</dbReference>
<sequence>MLARHAASLRLAVPNLTLIKPSNILYCGSIRCISSLYYPAPDAPTAAILSSKNRHEYEDLTALIKKRNEAVRLLVTPKTSRSSDRSLIELGHFSESSSPPQSPPTSIEPTNFGPRHAAPYNRRIRKLDKLIHDLLIKLSNPATPSSSSSSSPSSSSLTPTSPILPPSPFLTSALLTSCRSLSLKSLSSSLLLSSLLNQTHPPTTSTFNKYLLIHYHSLTSTSTSRLDSQLHSFISQLLKSDTNPTGGINKILEVIDTLPEDAYMEEGGEYEEIHRPKNTTSSVTALRILYLMLHLGPPNALPDLQTYSLVFKILEMNNHCRTSLALLNNLSNYIPPPPSLEFHKRSSPSYGFIPPTPNIYFTVLLSLCKVPGQSSSALNLLLQMRKTLTPPSPRHYTCVIRSFGRDNLPLDATILLWNTMPLHNLPPDKYTYEATIRACSTFSTYPRTEVPHMHKHFEVSERPELKTAFQILKEADENVSPTLKSYECILEACCRLPNPTDPEYSFSLNVSKETFKLWSKTSLPVGRVVSTFKFYLIRYYVDEIMGGDKWPTSGISGELGSCLEGVDEKRKGVILEEFRDKGMVENFRRRRRKEERRLRKERENTEKILRERLGSDNLSGVELEDFGEEDWRDGIEYDISFDDEFEDMPSESSRDKDEKDRNESWW</sequence>